<dbReference type="InterPro" id="IPR036388">
    <property type="entry name" value="WH-like_DNA-bd_sf"/>
</dbReference>
<evidence type="ECO:0000313" key="2">
    <source>
        <dbReference type="EMBL" id="ADM27101.1"/>
    </source>
</evidence>
<keyword evidence="3" id="KW-1185">Reference proteome</keyword>
<reference evidence="2 3" key="1">
    <citation type="journal article" date="2010" name="Stand. Genomic Sci.">
        <title>Complete genome sequence of Ignisphaera aggregans type strain (AQ1.S1).</title>
        <authorList>
            <person name="Goker M."/>
            <person name="Held B."/>
            <person name="Lapidus A."/>
            <person name="Nolan M."/>
            <person name="Spring S."/>
            <person name="Yasawong M."/>
            <person name="Lucas S."/>
            <person name="Glavina Del Rio T."/>
            <person name="Tice H."/>
            <person name="Cheng J.F."/>
            <person name="Goodwin L."/>
            <person name="Tapia R."/>
            <person name="Pitluck S."/>
            <person name="Liolios K."/>
            <person name="Ivanova N."/>
            <person name="Mavromatis K."/>
            <person name="Mikhailova N."/>
            <person name="Pati A."/>
            <person name="Chen A."/>
            <person name="Palaniappan K."/>
            <person name="Brambilla E."/>
            <person name="Land M."/>
            <person name="Hauser L."/>
            <person name="Chang Y.J."/>
            <person name="Jeffries C.D."/>
            <person name="Brettin T."/>
            <person name="Detter J.C."/>
            <person name="Han C."/>
            <person name="Rohde M."/>
            <person name="Sikorski J."/>
            <person name="Woyke T."/>
            <person name="Bristow J."/>
            <person name="Eisen J.A."/>
            <person name="Markowitz V."/>
            <person name="Hugenholtz P."/>
            <person name="Kyrpides N.C."/>
            <person name="Klenk H.P."/>
        </authorList>
    </citation>
    <scope>NUCLEOTIDE SEQUENCE [LARGE SCALE GENOMIC DNA]</scope>
    <source>
        <strain evidence="3">DSM 17230 / JCM 13409 / AQ1.S1</strain>
    </source>
</reference>
<dbReference type="InterPro" id="IPR005149">
    <property type="entry name" value="Tscrpt_reg_PadR_N"/>
</dbReference>
<evidence type="ECO:0000313" key="3">
    <source>
        <dbReference type="Proteomes" id="UP000001304"/>
    </source>
</evidence>
<dbReference type="Gene3D" id="1.10.10.10">
    <property type="entry name" value="Winged helix-like DNA-binding domain superfamily/Winged helix DNA-binding domain"/>
    <property type="match status" value="1"/>
</dbReference>
<proteinExistence type="predicted"/>
<gene>
    <name evidence="2" type="ordered locus">Igag_0252</name>
</gene>
<organism evidence="2 3">
    <name type="scientific">Ignisphaera aggregans (strain DSM 17230 / JCM 13409 / AQ1.S1)</name>
    <dbReference type="NCBI Taxonomy" id="583356"/>
    <lineage>
        <taxon>Archaea</taxon>
        <taxon>Thermoproteota</taxon>
        <taxon>Thermoprotei</taxon>
        <taxon>Desulfurococcales</taxon>
        <taxon>Desulfurococcaceae</taxon>
        <taxon>Ignisphaera</taxon>
    </lineage>
</organism>
<dbReference type="BioCyc" id="IAGG583356:GHAH-264-MONOMER"/>
<dbReference type="AlphaFoldDB" id="E0SQM7"/>
<dbReference type="HOGENOM" id="CLU_063440_1_3_2"/>
<dbReference type="PANTHER" id="PTHR43252:SF7">
    <property type="entry name" value="TRANSCRIPTIONAL REGULATOR YQJI"/>
    <property type="match status" value="1"/>
</dbReference>
<dbReference type="InterPro" id="IPR036390">
    <property type="entry name" value="WH_DNA-bd_sf"/>
</dbReference>
<sequence>MRRAGFRGYLGLLILKILSESPMHAYGILKRLREITGHEELSVGVLYPVLRTLINKGLVDIRIDRVDGEERKVYYVTDKGKKLLDERASSVDEALRVANRFKILKSIEVDRVFRTIRSLFEIADSLSEDKCEKLRRLFRGFEEEVNRIIGE</sequence>
<dbReference type="KEGG" id="iag:Igag_0252"/>
<feature type="domain" description="Transcription regulator PadR N-terminal" evidence="1">
    <location>
        <begin position="14"/>
        <end position="85"/>
    </location>
</feature>
<evidence type="ECO:0000259" key="1">
    <source>
        <dbReference type="Pfam" id="PF03551"/>
    </source>
</evidence>
<name>E0SQM7_IGNAA</name>
<dbReference type="PANTHER" id="PTHR43252">
    <property type="entry name" value="TRANSCRIPTIONAL REGULATOR YQJI"/>
    <property type="match status" value="1"/>
</dbReference>
<dbReference type="SUPFAM" id="SSF46785">
    <property type="entry name" value="Winged helix' DNA-binding domain"/>
    <property type="match status" value="1"/>
</dbReference>
<dbReference type="STRING" id="583356.Igag_0252"/>
<dbReference type="EMBL" id="CP002098">
    <property type="protein sequence ID" value="ADM27101.1"/>
    <property type="molecule type" value="Genomic_DNA"/>
</dbReference>
<dbReference type="Proteomes" id="UP000001304">
    <property type="component" value="Chromosome"/>
</dbReference>
<dbReference type="Pfam" id="PF03551">
    <property type="entry name" value="PadR"/>
    <property type="match status" value="1"/>
</dbReference>
<protein>
    <submittedName>
        <fullName evidence="2">Transcriptional regulator, PadR-like family</fullName>
    </submittedName>
</protein>
<accession>E0SQM7</accession>